<evidence type="ECO:0000256" key="11">
    <source>
        <dbReference type="ARBA" id="ARBA00023157"/>
    </source>
</evidence>
<feature type="region of interest" description="Disordered" evidence="25">
    <location>
        <begin position="1202"/>
        <end position="1222"/>
    </location>
</feature>
<feature type="site" description="Crucial to convey clamshell closure to channel opening" evidence="22">
    <location>
        <position position="678"/>
    </location>
</feature>
<dbReference type="Pfam" id="PF10613">
    <property type="entry name" value="Lig_chan-Glu_bd"/>
    <property type="match status" value="1"/>
</dbReference>
<keyword evidence="6" id="KW-0460">Magnesium</keyword>
<keyword evidence="8 24" id="KW-0770">Synapse</keyword>
<keyword evidence="3 24" id="KW-0812">Transmembrane</keyword>
<evidence type="ECO:0000256" key="24">
    <source>
        <dbReference type="RuleBase" id="RU367118"/>
    </source>
</evidence>
<evidence type="ECO:0000256" key="25">
    <source>
        <dbReference type="SAM" id="MobiDB-lite"/>
    </source>
</evidence>
<dbReference type="InterPro" id="IPR001828">
    <property type="entry name" value="ANF_lig-bd_rcpt"/>
</dbReference>
<evidence type="ECO:0000256" key="5">
    <source>
        <dbReference type="ARBA" id="ARBA00022837"/>
    </source>
</evidence>
<evidence type="ECO:0000313" key="28">
    <source>
        <dbReference type="Proteomes" id="UP001318040"/>
    </source>
</evidence>
<feature type="transmembrane region" description="Helical" evidence="24">
    <location>
        <begin position="649"/>
        <end position="670"/>
    </location>
</feature>
<dbReference type="RefSeq" id="XP_032817216.1">
    <property type="nucleotide sequence ID" value="XM_032961325.1"/>
</dbReference>
<protein>
    <recommendedName>
        <fullName evidence="24">Glutamate receptor</fullName>
    </recommendedName>
</protein>
<feature type="region of interest" description="Disordered" evidence="25">
    <location>
        <begin position="1417"/>
        <end position="1467"/>
    </location>
</feature>
<dbReference type="FunFam" id="3.40.190.10:FF:000038">
    <property type="entry name" value="Putative glutamate receptor ionotropic NMDA 2B"/>
    <property type="match status" value="1"/>
</dbReference>
<feature type="transmembrane region" description="Helical" evidence="24">
    <location>
        <begin position="612"/>
        <end position="629"/>
    </location>
</feature>
<dbReference type="Gene3D" id="3.40.50.2300">
    <property type="match status" value="2"/>
</dbReference>
<keyword evidence="12 24" id="KW-0675">Receptor</keyword>
<dbReference type="InterPro" id="IPR001320">
    <property type="entry name" value="Iontro_rcpt_C"/>
</dbReference>
<keyword evidence="1 24" id="KW-0813">Transport</keyword>
<feature type="transmembrane region" description="Helical" evidence="24">
    <location>
        <begin position="834"/>
        <end position="853"/>
    </location>
</feature>
<evidence type="ECO:0000256" key="22">
    <source>
        <dbReference type="PIRSR" id="PIRSR601508-2"/>
    </source>
</evidence>
<proteinExistence type="inferred from homology"/>
<dbReference type="CDD" id="cd13718">
    <property type="entry name" value="PBP2_iGluR_NMDA_Nr2"/>
    <property type="match status" value="1"/>
</dbReference>
<keyword evidence="10 24" id="KW-0472">Membrane</keyword>
<dbReference type="Pfam" id="PF00060">
    <property type="entry name" value="Lig_chan"/>
    <property type="match status" value="1"/>
</dbReference>
<dbReference type="GO" id="GO:0004972">
    <property type="term" value="F:NMDA glutamate receptor activity"/>
    <property type="evidence" value="ECO:0007669"/>
    <property type="project" value="UniProtKB-ARBA"/>
</dbReference>
<evidence type="ECO:0000256" key="12">
    <source>
        <dbReference type="ARBA" id="ARBA00023170"/>
    </source>
</evidence>
<evidence type="ECO:0000259" key="26">
    <source>
        <dbReference type="SMART" id="SM00079"/>
    </source>
</evidence>
<feature type="signal peptide" evidence="24">
    <location>
        <begin position="1"/>
        <end position="36"/>
    </location>
</feature>
<keyword evidence="14 24" id="KW-0628">Postsynaptic cell membrane</keyword>
<feature type="chain" id="PRO_5042313731" description="Glutamate receptor" evidence="24">
    <location>
        <begin position="37"/>
        <end position="1467"/>
    </location>
</feature>
<evidence type="ECO:0000256" key="3">
    <source>
        <dbReference type="ARBA" id="ARBA00022692"/>
    </source>
</evidence>
<dbReference type="KEGG" id="pmrn:116946279"/>
<name>A0AAJ7THZ8_PETMA</name>
<dbReference type="Pfam" id="PF10565">
    <property type="entry name" value="NMDAR2_C"/>
    <property type="match status" value="1"/>
</dbReference>
<evidence type="ECO:0000256" key="9">
    <source>
        <dbReference type="ARBA" id="ARBA00023065"/>
    </source>
</evidence>
<keyword evidence="13" id="KW-0325">Glycoprotein</keyword>
<comment type="similarity">
    <text evidence="24">Belongs to the glutamate-gated ion channel (TC 1.A.10.1) family.</text>
</comment>
<feature type="compositionally biased region" description="Polar residues" evidence="25">
    <location>
        <begin position="1202"/>
        <end position="1218"/>
    </location>
</feature>
<dbReference type="FunFam" id="3.40.190.10:FF:000007">
    <property type="entry name" value="Putative glutamate receptor ionotropic NMDA 2B"/>
    <property type="match status" value="1"/>
</dbReference>
<feature type="binding site" evidence="21">
    <location>
        <position position="705"/>
    </location>
    <ligand>
        <name>L-glutamate</name>
        <dbReference type="ChEBI" id="CHEBI:29985"/>
    </ligand>
</feature>
<feature type="transmembrane region" description="Helical" evidence="24">
    <location>
        <begin position="571"/>
        <end position="592"/>
    </location>
</feature>
<evidence type="ECO:0000313" key="29">
    <source>
        <dbReference type="RefSeq" id="XP_032817216.1"/>
    </source>
</evidence>
<dbReference type="SUPFAM" id="SSF53850">
    <property type="entry name" value="Periplasmic binding protein-like II"/>
    <property type="match status" value="1"/>
</dbReference>
<feature type="site" description="Interaction with the cone snail toxin Con-ikot-ikot" evidence="22">
    <location>
        <position position="711"/>
    </location>
</feature>
<evidence type="ECO:0000256" key="10">
    <source>
        <dbReference type="ARBA" id="ARBA00023136"/>
    </source>
</evidence>
<feature type="domain" description="Ionotropic glutamate receptor C-terminal" evidence="26">
    <location>
        <begin position="458"/>
        <end position="814"/>
    </location>
</feature>
<keyword evidence="16 24" id="KW-0407">Ion channel</keyword>
<evidence type="ECO:0000259" key="27">
    <source>
        <dbReference type="SMART" id="SM00918"/>
    </source>
</evidence>
<evidence type="ECO:0000256" key="7">
    <source>
        <dbReference type="ARBA" id="ARBA00022989"/>
    </source>
</evidence>
<keyword evidence="5" id="KW-0106">Calcium</keyword>
<feature type="domain" description="Ionotropic glutamate receptor L-glutamate and glycine-binding" evidence="27">
    <location>
        <begin position="466"/>
        <end position="517"/>
    </location>
</feature>
<evidence type="ECO:0000256" key="14">
    <source>
        <dbReference type="ARBA" id="ARBA00023257"/>
    </source>
</evidence>
<dbReference type="PANTHER" id="PTHR18966">
    <property type="entry name" value="IONOTROPIC GLUTAMATE RECEPTOR"/>
    <property type="match status" value="1"/>
</dbReference>
<feature type="disulfide bond" evidence="23">
    <location>
        <begin position="761"/>
        <end position="816"/>
    </location>
</feature>
<dbReference type="InterPro" id="IPR018884">
    <property type="entry name" value="NMDAR2_C"/>
</dbReference>
<evidence type="ECO:0000256" key="13">
    <source>
        <dbReference type="ARBA" id="ARBA00023180"/>
    </source>
</evidence>
<dbReference type="SMART" id="SM00079">
    <property type="entry name" value="PBPe"/>
    <property type="match status" value="1"/>
</dbReference>
<evidence type="ECO:0000256" key="21">
    <source>
        <dbReference type="PIRSR" id="PIRSR601508-1"/>
    </source>
</evidence>
<evidence type="ECO:0000256" key="2">
    <source>
        <dbReference type="ARBA" id="ARBA00022475"/>
    </source>
</evidence>
<dbReference type="InterPro" id="IPR019594">
    <property type="entry name" value="Glu/Gly-bd"/>
</dbReference>
<comment type="function">
    <text evidence="24">Receptor for glutamate that functions as a ligand-gated ion channel in the central nervous system and plays an important role in excitatory synaptic transmission. L-glutamate acts as an excitatory neurotransmitter at many synapses in the central nervous system.</text>
</comment>
<dbReference type="InterPro" id="IPR001508">
    <property type="entry name" value="Iono_Glu_rcpt_met"/>
</dbReference>
<evidence type="ECO:0000256" key="8">
    <source>
        <dbReference type="ARBA" id="ARBA00023018"/>
    </source>
</evidence>
<keyword evidence="15 24" id="KW-1071">Ligand-gated ion channel</keyword>
<dbReference type="FunFam" id="3.40.50.2300:FF:000020">
    <property type="entry name" value="Glutamate receptor ionotropic, NMDA 2B, putative"/>
    <property type="match status" value="1"/>
</dbReference>
<evidence type="ECO:0000256" key="17">
    <source>
        <dbReference type="ARBA" id="ARBA00034104"/>
    </source>
</evidence>
<comment type="catalytic activity">
    <reaction evidence="18">
        <text>K(+)(in) = K(+)(out)</text>
        <dbReference type="Rhea" id="RHEA:29463"/>
        <dbReference type="ChEBI" id="CHEBI:29103"/>
    </reaction>
</comment>
<evidence type="ECO:0000256" key="15">
    <source>
        <dbReference type="ARBA" id="ARBA00023286"/>
    </source>
</evidence>
<evidence type="ECO:0000256" key="16">
    <source>
        <dbReference type="ARBA" id="ARBA00023303"/>
    </source>
</evidence>
<comment type="subcellular location">
    <subcellularLocation>
        <location evidence="17 24">Postsynaptic cell membrane</location>
        <topology evidence="17 24">Multi-pass membrane protein</topology>
    </subcellularLocation>
</comment>
<keyword evidence="2 24" id="KW-1003">Cell membrane</keyword>
<comment type="catalytic activity">
    <reaction evidence="20">
        <text>Ca(2+)(in) = Ca(2+)(out)</text>
        <dbReference type="Rhea" id="RHEA:29671"/>
        <dbReference type="ChEBI" id="CHEBI:29108"/>
    </reaction>
</comment>
<evidence type="ECO:0000256" key="19">
    <source>
        <dbReference type="ARBA" id="ARBA00036239"/>
    </source>
</evidence>
<keyword evidence="9 24" id="KW-0406">Ion transport</keyword>
<organism evidence="28 29">
    <name type="scientific">Petromyzon marinus</name>
    <name type="common">Sea lamprey</name>
    <dbReference type="NCBI Taxonomy" id="7757"/>
    <lineage>
        <taxon>Eukaryota</taxon>
        <taxon>Metazoa</taxon>
        <taxon>Chordata</taxon>
        <taxon>Craniata</taxon>
        <taxon>Vertebrata</taxon>
        <taxon>Cyclostomata</taxon>
        <taxon>Hyperoartia</taxon>
        <taxon>Petromyzontiformes</taxon>
        <taxon>Petromyzontidae</taxon>
        <taxon>Petromyzon</taxon>
    </lineage>
</organism>
<evidence type="ECO:0000256" key="1">
    <source>
        <dbReference type="ARBA" id="ARBA00022448"/>
    </source>
</evidence>
<dbReference type="Pfam" id="PF01094">
    <property type="entry name" value="ANF_receptor"/>
    <property type="match status" value="1"/>
</dbReference>
<keyword evidence="11 23" id="KW-1015">Disulfide bond</keyword>
<dbReference type="Gene3D" id="3.40.190.10">
    <property type="entry name" value="Periplasmic binding protein-like II"/>
    <property type="match status" value="3"/>
</dbReference>
<evidence type="ECO:0000256" key="6">
    <source>
        <dbReference type="ARBA" id="ARBA00022842"/>
    </source>
</evidence>
<reference evidence="29" key="1">
    <citation type="submission" date="2025-08" db="UniProtKB">
        <authorList>
            <consortium name="RefSeq"/>
        </authorList>
    </citation>
    <scope>IDENTIFICATION</scope>
    <source>
        <tissue evidence="29">Sperm</tissue>
    </source>
</reference>
<keyword evidence="4 24" id="KW-0732">Signal</keyword>
<feature type="binding site" evidence="21">
    <location>
        <position position="534"/>
    </location>
    <ligand>
        <name>L-glutamate</name>
        <dbReference type="ChEBI" id="CHEBI:29985"/>
    </ligand>
</feature>
<evidence type="ECO:0000256" key="18">
    <source>
        <dbReference type="ARBA" id="ARBA00034430"/>
    </source>
</evidence>
<dbReference type="InterPro" id="IPR028082">
    <property type="entry name" value="Peripla_BP_I"/>
</dbReference>
<evidence type="ECO:0000256" key="4">
    <source>
        <dbReference type="ARBA" id="ARBA00022729"/>
    </source>
</evidence>
<evidence type="ECO:0000256" key="23">
    <source>
        <dbReference type="PIRSR" id="PIRSR601508-3"/>
    </source>
</evidence>
<feature type="binding site" evidence="21">
    <location>
        <position position="706"/>
    </location>
    <ligand>
        <name>L-glutamate</name>
        <dbReference type="ChEBI" id="CHEBI:29985"/>
    </ligand>
</feature>
<feature type="binding site" evidence="21">
    <location>
        <position position="529"/>
    </location>
    <ligand>
        <name>L-glutamate</name>
        <dbReference type="ChEBI" id="CHEBI:29985"/>
    </ligand>
</feature>
<dbReference type="Proteomes" id="UP001318040">
    <property type="component" value="Chromosome 26"/>
</dbReference>
<gene>
    <name evidence="29" type="primary">LOC116946279</name>
</gene>
<feature type="binding site" evidence="21">
    <location>
        <position position="747"/>
    </location>
    <ligand>
        <name>L-glutamate</name>
        <dbReference type="ChEBI" id="CHEBI:29985"/>
    </ligand>
</feature>
<dbReference type="SMART" id="SM00918">
    <property type="entry name" value="Lig_chan-Glu_bd"/>
    <property type="match status" value="1"/>
</dbReference>
<dbReference type="GO" id="GO:0045211">
    <property type="term" value="C:postsynaptic membrane"/>
    <property type="evidence" value="ECO:0007669"/>
    <property type="project" value="UniProtKB-SubCell"/>
</dbReference>
<dbReference type="PRINTS" id="PR00177">
    <property type="entry name" value="NMDARECEPTOR"/>
</dbReference>
<comment type="catalytic activity">
    <reaction evidence="19">
        <text>Na(+)(in) = Na(+)(out)</text>
        <dbReference type="Rhea" id="RHEA:34963"/>
        <dbReference type="ChEBI" id="CHEBI:29101"/>
    </reaction>
</comment>
<evidence type="ECO:0000256" key="20">
    <source>
        <dbReference type="ARBA" id="ARBA00036634"/>
    </source>
</evidence>
<dbReference type="GO" id="GO:0017146">
    <property type="term" value="C:NMDA selective glutamate receptor complex"/>
    <property type="evidence" value="ECO:0007669"/>
    <property type="project" value="UniProtKB-ARBA"/>
</dbReference>
<dbReference type="InterPro" id="IPR015683">
    <property type="entry name" value="Ionotropic_Glu_rcpt"/>
</dbReference>
<keyword evidence="28" id="KW-1185">Reference proteome</keyword>
<accession>A0AAJ7THZ8</accession>
<keyword evidence="7 24" id="KW-1133">Transmembrane helix</keyword>
<sequence length="1467" mass="162067">MAPCCFSMGTRDLVGCLLHLLLLTQLLLLPPPVAESAAGDPAAKGSDHPVVNVAVVFGGTSYLLFTKGAADRKELPSLPISVNVITSVINDTNPVSIMVELCDLIARKKVHGILFGDDTHQEAIGQVLDVFSSQTAIPILGIYGGSSVVMSNKEKGSLFMQFGASLHQQARVIMKLMEEYDWNQFSIVTSLRPGHVDFVSSLRSIIDNSFVGWDIQAIITVDMKGDDEAKIETLLKKVTTKVNLLYCSRLEAMHLFGIAERVGLTAPGTVWVAPGLSYGDEDEVPKKFPVGLLSVSFDVWDYDFLLRVRDGVAIIASAVYNSFLEYGHIPETATSCDNLDEGRRRQNNVTRFLKNVHWNGQDFSFKSNGYLARPTMVVKVVNKRRLWQKVGKWENGLMMLKYPIWPRYEFSSSTIKDERHLSIVTLEERPFVIVENVDALTGTCMRSTVACRQEINMTDTSGDKSPYVKRCCKGFCIDILRKLSTTVRFTYDLYLVVNGKHGKKIQGVWNGMVGEVEQKRAHMAVGSLTINEERSQVVDFSVPFVETGISVMVSRSNGTVSPSAFLEPFSAAVWVMMFILCLMLSAIAVWLFEYLSPVGFNRNLASGKETGGPTFTIAKSIWLLWALVFNNSVPVENPRGTTSKFMVSVWAFFAVIFLASYTANLAAFMIQEEYVEQVSGLSDNKFQKPDQQSQTFRFGTVPNGSTERNIRNNYPEMHAYMSRYNQKNVAEALRSLKKGKLDAFIYDAAVLNYMAAKDEGCKLVTIGSGKVFATTGYGIALQKSSKWKRSIDLALLQFFGDGEMDELGKNWLSGVCLYDKNEVMSSKLDIDNMAGVFFMLLVAMCLSFLVFLSENFFYRFGRHWTKPEPAKKPGLLFIVSRAIYSCVHGIKITKDKDDFHRMAKNAYKKNSSIMGLLTVARNMASLTQVNGPDAAATRVNRAGQPACSVAADKSAAEHPTGRAALNNSDQWNRCAAAAAEVQLARDPAYQEDYVSEAEMSYPYLKNNQRFMEANVAAPAATGSYTPRDHSPAQISTNLHHFGAHPDVHRPVAKSREMLSASPCLDFKSSQRDVGESFIPMCEIPQTRLEIPALTYNTDVESIHGNNTDIDDISECNSQYHSGKRSGRPKSTPYGKLARDYKDVGRIPSRGSSQDKEIYGKATLNTLSRAMPEDWNNQARPSFCSEIVYRSDMLEPGIQIKRSSSIPDHGATAQTTSAAVPSHHTPEKECSICKVKYQEPPSSARAECYRHCPSRLDECTGSCLNQCCPGCACGSGAGKTDGEQTSVTLGRSALERHASCVHADEECCYGVTLPPPCITPNPELRCRQDDRCCINQAIGSNYSTASKSDFCAIKSDPGGSVDSLRGFKVKPHRRLENELNVFGSLKTPYASDLHTQAFSDTEMLYENINVPDIRRHRQPALGRPLNSGGKLSNGPVNVKGPGRASKSPHSHTPNMRHAGCKHSMESEV</sequence>
<dbReference type="SUPFAM" id="SSF53822">
    <property type="entry name" value="Periplasmic binding protein-like I"/>
    <property type="match status" value="1"/>
</dbReference>